<keyword evidence="2" id="KW-0808">Transferase</keyword>
<proteinExistence type="predicted"/>
<name>A0A017T446_9BACT</name>
<dbReference type="PANTHER" id="PTHR48090:SF7">
    <property type="entry name" value="RFBJ PROTEIN"/>
    <property type="match status" value="1"/>
</dbReference>
<gene>
    <name evidence="2" type="ORF">CAP_5683</name>
</gene>
<dbReference type="SUPFAM" id="SSF53448">
    <property type="entry name" value="Nucleotide-diphospho-sugar transferases"/>
    <property type="match status" value="1"/>
</dbReference>
<comment type="caution">
    <text evidence="2">The sequence shown here is derived from an EMBL/GenBank/DDBJ whole genome shotgun (WGS) entry which is preliminary data.</text>
</comment>
<evidence type="ECO:0000313" key="3">
    <source>
        <dbReference type="Proteomes" id="UP000019678"/>
    </source>
</evidence>
<dbReference type="EMBL" id="ASRX01000048">
    <property type="protein sequence ID" value="EYF03351.1"/>
    <property type="molecule type" value="Genomic_DNA"/>
</dbReference>
<dbReference type="InterPro" id="IPR001173">
    <property type="entry name" value="Glyco_trans_2-like"/>
</dbReference>
<dbReference type="Gene3D" id="3.90.550.10">
    <property type="entry name" value="Spore Coat Polysaccharide Biosynthesis Protein SpsA, Chain A"/>
    <property type="match status" value="1"/>
</dbReference>
<dbReference type="STRING" id="1192034.CAP_5683"/>
<protein>
    <submittedName>
        <fullName evidence="2">Glycosyltransferase</fullName>
    </submittedName>
</protein>
<dbReference type="CDD" id="cd04179">
    <property type="entry name" value="DPM_DPG-synthase_like"/>
    <property type="match status" value="1"/>
</dbReference>
<evidence type="ECO:0000313" key="2">
    <source>
        <dbReference type="EMBL" id="EYF03351.1"/>
    </source>
</evidence>
<accession>A0A017T446</accession>
<dbReference type="InterPro" id="IPR029044">
    <property type="entry name" value="Nucleotide-diphossugar_trans"/>
</dbReference>
<dbReference type="eggNOG" id="COG0463">
    <property type="taxonomic scope" value="Bacteria"/>
</dbReference>
<evidence type="ECO:0000259" key="1">
    <source>
        <dbReference type="Pfam" id="PF00535"/>
    </source>
</evidence>
<dbReference type="InterPro" id="IPR050256">
    <property type="entry name" value="Glycosyltransferase_2"/>
</dbReference>
<feature type="domain" description="Glycosyltransferase 2-like" evidence="1">
    <location>
        <begin position="13"/>
        <end position="139"/>
    </location>
</feature>
<dbReference type="GO" id="GO:0016740">
    <property type="term" value="F:transferase activity"/>
    <property type="evidence" value="ECO:0007669"/>
    <property type="project" value="UniProtKB-KW"/>
</dbReference>
<dbReference type="PANTHER" id="PTHR48090">
    <property type="entry name" value="UNDECAPRENYL-PHOSPHATE 4-DEOXY-4-FORMAMIDO-L-ARABINOSE TRANSFERASE-RELATED"/>
    <property type="match status" value="1"/>
</dbReference>
<dbReference type="Pfam" id="PF00535">
    <property type="entry name" value="Glycos_transf_2"/>
    <property type="match status" value="1"/>
</dbReference>
<reference evidence="2 3" key="1">
    <citation type="submission" date="2013-05" db="EMBL/GenBank/DDBJ databases">
        <title>Genome assembly of Chondromyces apiculatus DSM 436.</title>
        <authorList>
            <person name="Sharma G."/>
            <person name="Khatri I."/>
            <person name="Kaur C."/>
            <person name="Mayilraj S."/>
            <person name="Subramanian S."/>
        </authorList>
    </citation>
    <scope>NUCLEOTIDE SEQUENCE [LARGE SCALE GENOMIC DNA]</scope>
    <source>
        <strain evidence="2 3">DSM 436</strain>
    </source>
</reference>
<dbReference type="AlphaFoldDB" id="A0A017T446"/>
<keyword evidence="3" id="KW-1185">Reference proteome</keyword>
<sequence>MLRAMMLGARVAVVLPARDESAWIGEAVASVPAFVDHVIVVDDASGDGTAAAAKAAGDARLDVVTHDACRGVGAAIVTGYRRAVALGADVVAVMAGDGQMDPRDLPRVVGPVVRGEADYVKGNRQAHPDVWRVMPLGRLAGTAALAAVTRRVGGLAALSDSQCGYTAISARAIGALDLDALWPRYGYPNDLILSLAAAGLPIVEVPVRPVYRGEASGLRPRHLLRILQVIGRSALRQRGKRGSGNA</sequence>
<dbReference type="Proteomes" id="UP000019678">
    <property type="component" value="Unassembled WGS sequence"/>
</dbReference>
<organism evidence="2 3">
    <name type="scientific">Chondromyces apiculatus DSM 436</name>
    <dbReference type="NCBI Taxonomy" id="1192034"/>
    <lineage>
        <taxon>Bacteria</taxon>
        <taxon>Pseudomonadati</taxon>
        <taxon>Myxococcota</taxon>
        <taxon>Polyangia</taxon>
        <taxon>Polyangiales</taxon>
        <taxon>Polyangiaceae</taxon>
        <taxon>Chondromyces</taxon>
    </lineage>
</organism>